<dbReference type="EMBL" id="JBHRYN010000010">
    <property type="protein sequence ID" value="MFC3701546.1"/>
    <property type="molecule type" value="Genomic_DNA"/>
</dbReference>
<dbReference type="SUPFAM" id="SSF52402">
    <property type="entry name" value="Adenine nucleotide alpha hydrolases-like"/>
    <property type="match status" value="1"/>
</dbReference>
<sequence>MYSIIVAPIDLSAPESSERILDRAMFFLQNSQASIYFLTVAAVTTDKSSLEELRTQLQQFISTKILENTDRTFAEVGVGKPSKAIIEFAQAKKADCVLVGAHRGGGLLGLNSLGSTAAIVAAQASSDVCVVKGPS</sequence>
<protein>
    <submittedName>
        <fullName evidence="2">Universal stress protein</fullName>
    </submittedName>
</protein>
<accession>A0ABV7WQF0</accession>
<reference evidence="3" key="1">
    <citation type="journal article" date="2019" name="Int. J. Syst. Evol. Microbiol.">
        <title>The Global Catalogue of Microorganisms (GCM) 10K type strain sequencing project: providing services to taxonomists for standard genome sequencing and annotation.</title>
        <authorList>
            <consortium name="The Broad Institute Genomics Platform"/>
            <consortium name="The Broad Institute Genome Sequencing Center for Infectious Disease"/>
            <person name="Wu L."/>
            <person name="Ma J."/>
        </authorList>
    </citation>
    <scope>NUCLEOTIDE SEQUENCE [LARGE SCALE GENOMIC DNA]</scope>
    <source>
        <strain evidence="3">CECT 8288</strain>
    </source>
</reference>
<dbReference type="Proteomes" id="UP001595710">
    <property type="component" value="Unassembled WGS sequence"/>
</dbReference>
<evidence type="ECO:0000313" key="2">
    <source>
        <dbReference type="EMBL" id="MFC3701546.1"/>
    </source>
</evidence>
<dbReference type="InterPro" id="IPR014729">
    <property type="entry name" value="Rossmann-like_a/b/a_fold"/>
</dbReference>
<comment type="caution">
    <text evidence="2">The sequence shown here is derived from an EMBL/GenBank/DDBJ whole genome shotgun (WGS) entry which is preliminary data.</text>
</comment>
<dbReference type="RefSeq" id="WP_290280767.1">
    <property type="nucleotide sequence ID" value="NZ_JAUFQI010000001.1"/>
</dbReference>
<name>A0ABV7WQF0_9GAMM</name>
<feature type="domain" description="UspA" evidence="1">
    <location>
        <begin position="1"/>
        <end position="132"/>
    </location>
</feature>
<dbReference type="InterPro" id="IPR006016">
    <property type="entry name" value="UspA"/>
</dbReference>
<keyword evidence="3" id="KW-1185">Reference proteome</keyword>
<organism evidence="2 3">
    <name type="scientific">Reinekea marina</name>
    <dbReference type="NCBI Taxonomy" id="1310421"/>
    <lineage>
        <taxon>Bacteria</taxon>
        <taxon>Pseudomonadati</taxon>
        <taxon>Pseudomonadota</taxon>
        <taxon>Gammaproteobacteria</taxon>
        <taxon>Oceanospirillales</taxon>
        <taxon>Saccharospirillaceae</taxon>
        <taxon>Reinekea</taxon>
    </lineage>
</organism>
<evidence type="ECO:0000313" key="3">
    <source>
        <dbReference type="Proteomes" id="UP001595710"/>
    </source>
</evidence>
<proteinExistence type="predicted"/>
<gene>
    <name evidence="2" type="ORF">ACFOND_07860</name>
</gene>
<dbReference type="Pfam" id="PF00582">
    <property type="entry name" value="Usp"/>
    <property type="match status" value="1"/>
</dbReference>
<dbReference type="Gene3D" id="3.40.50.620">
    <property type="entry name" value="HUPs"/>
    <property type="match status" value="1"/>
</dbReference>
<evidence type="ECO:0000259" key="1">
    <source>
        <dbReference type="Pfam" id="PF00582"/>
    </source>
</evidence>
<dbReference type="CDD" id="cd00293">
    <property type="entry name" value="USP-like"/>
    <property type="match status" value="1"/>
</dbReference>